<keyword evidence="9" id="KW-1185">Reference proteome</keyword>
<organism evidence="8 9">
    <name type="scientific">Micromonospora inositola</name>
    <dbReference type="NCBI Taxonomy" id="47865"/>
    <lineage>
        <taxon>Bacteria</taxon>
        <taxon>Bacillati</taxon>
        <taxon>Actinomycetota</taxon>
        <taxon>Actinomycetes</taxon>
        <taxon>Micromonosporales</taxon>
        <taxon>Micromonosporaceae</taxon>
        <taxon>Micromonospora</taxon>
    </lineage>
</organism>
<dbReference type="PANTHER" id="PTHR35007">
    <property type="entry name" value="INTEGRAL MEMBRANE PROTEIN-RELATED"/>
    <property type="match status" value="1"/>
</dbReference>
<dbReference type="AlphaFoldDB" id="A0A1C5HY35"/>
<evidence type="ECO:0000259" key="7">
    <source>
        <dbReference type="Pfam" id="PF00482"/>
    </source>
</evidence>
<dbReference type="InterPro" id="IPR018076">
    <property type="entry name" value="T2SS_GspF_dom"/>
</dbReference>
<evidence type="ECO:0000313" key="8">
    <source>
        <dbReference type="EMBL" id="SCG50944.1"/>
    </source>
</evidence>
<dbReference type="Pfam" id="PF00482">
    <property type="entry name" value="T2SSF"/>
    <property type="match status" value="1"/>
</dbReference>
<keyword evidence="4 6" id="KW-1133">Transmembrane helix</keyword>
<dbReference type="OrthoDB" id="3362351at2"/>
<evidence type="ECO:0000256" key="5">
    <source>
        <dbReference type="ARBA" id="ARBA00023136"/>
    </source>
</evidence>
<comment type="subcellular location">
    <subcellularLocation>
        <location evidence="1">Cell membrane</location>
        <topology evidence="1">Multi-pass membrane protein</topology>
    </subcellularLocation>
</comment>
<evidence type="ECO:0000256" key="2">
    <source>
        <dbReference type="ARBA" id="ARBA00022475"/>
    </source>
</evidence>
<feature type="transmembrane region" description="Helical" evidence="6">
    <location>
        <begin position="273"/>
        <end position="295"/>
    </location>
</feature>
<dbReference type="GO" id="GO:0005886">
    <property type="term" value="C:plasma membrane"/>
    <property type="evidence" value="ECO:0007669"/>
    <property type="project" value="UniProtKB-SubCell"/>
</dbReference>
<feature type="transmembrane region" description="Helical" evidence="6">
    <location>
        <begin position="100"/>
        <end position="121"/>
    </location>
</feature>
<dbReference type="Proteomes" id="UP000198221">
    <property type="component" value="Chromosome I"/>
</dbReference>
<evidence type="ECO:0000256" key="1">
    <source>
        <dbReference type="ARBA" id="ARBA00004651"/>
    </source>
</evidence>
<keyword evidence="3 6" id="KW-0812">Transmembrane</keyword>
<reference evidence="9" key="1">
    <citation type="submission" date="2016-06" db="EMBL/GenBank/DDBJ databases">
        <authorList>
            <person name="Varghese N."/>
            <person name="Submissions Spin"/>
        </authorList>
    </citation>
    <scope>NUCLEOTIDE SEQUENCE [LARGE SCALE GENOMIC DNA]</scope>
    <source>
        <strain evidence="9">DSM 43819</strain>
    </source>
</reference>
<keyword evidence="2" id="KW-1003">Cell membrane</keyword>
<dbReference type="RefSeq" id="WP_089011993.1">
    <property type="nucleotide sequence ID" value="NZ_LT607754.1"/>
</dbReference>
<sequence length="303" mass="31969">MDSLLLLTGLGALFLALVAAVVAVTGGSRRRAVARTLQAADQGYRLLPSAPQAGGQPHGALVDQARSVGRRLTPVGASEGLGRRLDQAGNPSWLGTDAVLAYKGVLLFVGAAVGLLLAVVLAGPVGAAVWVVAGGAAGFFAPDLLVLHLAQERQQEIRRTLPDIMDTLVVTVEAGLGFEAALAQVVRNGRGPMVGEFARVLHEMQIGRPRVDALREMAARTSVNELKAFASAAVQATTLGVPMAKVLRQQAAEMRLRRRQRAEELAQKVPVKILFPMIFCLFPALFVVVIGPGVIRLLDVFGN</sequence>
<evidence type="ECO:0000256" key="3">
    <source>
        <dbReference type="ARBA" id="ARBA00022692"/>
    </source>
</evidence>
<evidence type="ECO:0000313" key="9">
    <source>
        <dbReference type="Proteomes" id="UP000198221"/>
    </source>
</evidence>
<evidence type="ECO:0000256" key="4">
    <source>
        <dbReference type="ARBA" id="ARBA00022989"/>
    </source>
</evidence>
<proteinExistence type="predicted"/>
<gene>
    <name evidence="8" type="ORF">GA0070613_1982</name>
</gene>
<feature type="transmembrane region" description="Helical" evidence="6">
    <location>
        <begin position="6"/>
        <end position="25"/>
    </location>
</feature>
<dbReference type="PANTHER" id="PTHR35007:SF2">
    <property type="entry name" value="PILUS ASSEMBLE PROTEIN"/>
    <property type="match status" value="1"/>
</dbReference>
<name>A0A1C5HY35_9ACTN</name>
<feature type="domain" description="Type II secretion system protein GspF" evidence="7">
    <location>
        <begin position="165"/>
        <end position="290"/>
    </location>
</feature>
<accession>A0A1C5HY35</accession>
<protein>
    <submittedName>
        <fullName evidence="8">Tight adherence protein C</fullName>
    </submittedName>
</protein>
<evidence type="ECO:0000256" key="6">
    <source>
        <dbReference type="SAM" id="Phobius"/>
    </source>
</evidence>
<dbReference type="EMBL" id="LT607754">
    <property type="protein sequence ID" value="SCG50944.1"/>
    <property type="molecule type" value="Genomic_DNA"/>
</dbReference>
<keyword evidence="5 6" id="KW-0472">Membrane</keyword>
<feature type="transmembrane region" description="Helical" evidence="6">
    <location>
        <begin position="127"/>
        <end position="150"/>
    </location>
</feature>